<evidence type="ECO:0000256" key="2">
    <source>
        <dbReference type="SAM" id="SignalP"/>
    </source>
</evidence>
<dbReference type="OrthoDB" id="9814800at2"/>
<name>A0A085WFR0_9BACT</name>
<evidence type="ECO:0008006" key="5">
    <source>
        <dbReference type="Google" id="ProtNLM"/>
    </source>
</evidence>
<feature type="region of interest" description="Disordered" evidence="1">
    <location>
        <begin position="937"/>
        <end position="956"/>
    </location>
</feature>
<accession>A0A085WFR0</accession>
<dbReference type="Gene3D" id="1.10.1130.10">
    <property type="entry name" value="Flavocytochrome C3, Chain A"/>
    <property type="match status" value="1"/>
</dbReference>
<keyword evidence="2" id="KW-0732">Signal</keyword>
<protein>
    <recommendedName>
        <fullName evidence="5">Cytochrome c family protein</fullName>
    </recommendedName>
</protein>
<evidence type="ECO:0000313" key="3">
    <source>
        <dbReference type="EMBL" id="KFE66523.1"/>
    </source>
</evidence>
<dbReference type="AlphaFoldDB" id="A0A085WFR0"/>
<dbReference type="STRING" id="394096.DB31_0996"/>
<dbReference type="SUPFAM" id="SSF48695">
    <property type="entry name" value="Multiheme cytochromes"/>
    <property type="match status" value="1"/>
</dbReference>
<dbReference type="PATRIC" id="fig|394096.3.peg.5343"/>
<dbReference type="PROSITE" id="PS51257">
    <property type="entry name" value="PROKAR_LIPOPROTEIN"/>
    <property type="match status" value="1"/>
</dbReference>
<proteinExistence type="predicted"/>
<gene>
    <name evidence="3" type="ORF">DB31_0996</name>
</gene>
<evidence type="ECO:0000313" key="4">
    <source>
        <dbReference type="Proteomes" id="UP000028725"/>
    </source>
</evidence>
<reference evidence="3 4" key="1">
    <citation type="submission" date="2014-04" db="EMBL/GenBank/DDBJ databases">
        <title>Genome assembly of Hyalangium minutum DSM 14724.</title>
        <authorList>
            <person name="Sharma G."/>
            <person name="Subramanian S."/>
        </authorList>
    </citation>
    <scope>NUCLEOTIDE SEQUENCE [LARGE SCALE GENOMIC DNA]</scope>
    <source>
        <strain evidence="3 4">DSM 14724</strain>
    </source>
</reference>
<dbReference type="EMBL" id="JMCB01000010">
    <property type="protein sequence ID" value="KFE66523.1"/>
    <property type="molecule type" value="Genomic_DNA"/>
</dbReference>
<keyword evidence="4" id="KW-1185">Reference proteome</keyword>
<sequence>MTRRALLAAIAALWMSCSSKTPEATSVRPAQTGEACIPEVPREQPALPWKDVEQLCAQADRGQPWPGAVPPLGPDWLQQSDAYALRVRDFLRKLEYRQAPYAWLKDSTWRLTGEFEGCPCPGESKNCGVNKGPHPAVRIYYSPEVIAWMCKYRRGEHELPNAEDLPVGAMIIKEMIDPGQVNLARVPGSDELWIAPMPGKPASWYDDAFSSWTVVIKAPEASADGWYWAFFDKSSTSNPPLWDRTAFAMKPYPGEGGKPVTAPPLANPWLPTYWGYSVNDVQFPNYEFGNYCVYCHASAQGQSTFSSFTNLLGQEILYKWRPQPASPKDFDDHLKGAMAQAPAAPQNKEQTQMAGPFPLPREWGDPLPGFRQTFPELNPPFEEVWATRLPAQTYDHAVSRLGVKGVPPREHQFLTSDQCQGCHEAGGSGQLKLPYMVREVNQTQVDLSEWAEWSASPMGLAGRDPIFHSQLELERNIATGEPGLASIKDCIDNTCLHCHGAPGARQYNIDTEGKGPAGDPCAAFLPPKAERAETNYAGALFTQEMVFAWRDERPEHAKYGGLARDGVSCTICHHIADKDLDPKNLSKTFTGNYRVGPPDKLYGPFPNESSKEAVLTKPMENALKVTPELGKQMQGSELCGTCHTVFLPVFTDQGKLAGTSYEQTTYLEWLLSDFTTHRPAGAPGGKSCQDCHMQGDYHGQPMKTGIANVQDTRYPAADFLLPAAEVDIPERPYNRHKLYGLNVFLNAYVQQYPLLIGYRQQDFMNGNVKAPLLTGLESVLEVAAKETASVGLDRVTWTPEGLEAAVTVQNLSGHNLPSGVGFRRLFLEVAVLDGAGQPLWASGRTNEIGVLLKGTTQQALPTEFWQPGRDGLPFQPHHQVITDEGQAQIYEEVTQNASLVFTSSFLHRYWELKDNRLRPQGYTPMWVEDPARRQEYGAATRPGQGPEQHWWPKPAKPERYRNPKFPAIERYTDTKGDPDYTLADHPRGLPGTDSVVYRMRLSSEQRSAAKQVRVTLYSQSAPPHFLKERFEYAAKQGAQRRAATQLYYMAGYLNTDAAGPDGEPYLQGYKLKVGQSVVREVSKP</sequence>
<feature type="chain" id="PRO_5001799668" description="Cytochrome c family protein" evidence="2">
    <location>
        <begin position="21"/>
        <end position="1084"/>
    </location>
</feature>
<dbReference type="Proteomes" id="UP000028725">
    <property type="component" value="Unassembled WGS sequence"/>
</dbReference>
<dbReference type="RefSeq" id="WP_044192427.1">
    <property type="nucleotide sequence ID" value="NZ_JMCB01000010.1"/>
</dbReference>
<evidence type="ECO:0000256" key="1">
    <source>
        <dbReference type="SAM" id="MobiDB-lite"/>
    </source>
</evidence>
<comment type="caution">
    <text evidence="3">The sequence shown here is derived from an EMBL/GenBank/DDBJ whole genome shotgun (WGS) entry which is preliminary data.</text>
</comment>
<feature type="signal peptide" evidence="2">
    <location>
        <begin position="1"/>
        <end position="20"/>
    </location>
</feature>
<organism evidence="3 4">
    <name type="scientific">Hyalangium minutum</name>
    <dbReference type="NCBI Taxonomy" id="394096"/>
    <lineage>
        <taxon>Bacteria</taxon>
        <taxon>Pseudomonadati</taxon>
        <taxon>Myxococcota</taxon>
        <taxon>Myxococcia</taxon>
        <taxon>Myxococcales</taxon>
        <taxon>Cystobacterineae</taxon>
        <taxon>Archangiaceae</taxon>
        <taxon>Hyalangium</taxon>
    </lineage>
</organism>
<dbReference type="InterPro" id="IPR036280">
    <property type="entry name" value="Multihaem_cyt_sf"/>
</dbReference>